<comment type="caution">
    <text evidence="1">The sequence shown here is derived from an EMBL/GenBank/DDBJ whole genome shotgun (WGS) entry which is preliminary data.</text>
</comment>
<protein>
    <submittedName>
        <fullName evidence="1">Uncharacterized protein</fullName>
    </submittedName>
</protein>
<accession>A0ABU3X4M3</accession>
<reference evidence="1 2" key="1">
    <citation type="submission" date="2019-10" db="EMBL/GenBank/DDBJ databases">
        <title>Isolation and characterization of Methanoculleus sp. Wushi-C6 from a hot spring well.</title>
        <authorList>
            <person name="Chen S.-C."/>
            <person name="Lan Z.-H."/>
            <person name="You Y.-T."/>
            <person name="Lai M.-C."/>
        </authorList>
    </citation>
    <scope>NUCLEOTIDE SEQUENCE [LARGE SCALE GENOMIC DNA]</scope>
    <source>
        <strain evidence="1 2">Wushi-C6</strain>
    </source>
</reference>
<dbReference type="Proteomes" id="UP001281203">
    <property type="component" value="Unassembled WGS sequence"/>
</dbReference>
<sequence>MNPGWVYSQVILTWMPGGEVIERFGTAGLLSPDNHLLAVRELKKICMVLFLSCSTCSRAGNPGIPVAQPNHGSYSRAPAPPMHRHSVTFMMTDRDVRVVPTDGRQPAAQQCRAPARVRGMQVRVYG</sequence>
<gene>
    <name evidence="1" type="ORF">F8E02_13050</name>
</gene>
<proteinExistence type="predicted"/>
<evidence type="ECO:0000313" key="1">
    <source>
        <dbReference type="EMBL" id="MDV2482896.1"/>
    </source>
</evidence>
<dbReference type="EMBL" id="WBKO01000003">
    <property type="protein sequence ID" value="MDV2482896.1"/>
    <property type="molecule type" value="Genomic_DNA"/>
</dbReference>
<keyword evidence="2" id="KW-1185">Reference proteome</keyword>
<evidence type="ECO:0000313" key="2">
    <source>
        <dbReference type="Proteomes" id="UP001281203"/>
    </source>
</evidence>
<name>A0ABU3X4M3_9EURY</name>
<organism evidence="1 2">
    <name type="scientific">Methanoculleus caldifontis</name>
    <dbReference type="NCBI Taxonomy" id="2651577"/>
    <lineage>
        <taxon>Archaea</taxon>
        <taxon>Methanobacteriati</taxon>
        <taxon>Methanobacteriota</taxon>
        <taxon>Stenosarchaea group</taxon>
        <taxon>Methanomicrobia</taxon>
        <taxon>Methanomicrobiales</taxon>
        <taxon>Methanomicrobiaceae</taxon>
        <taxon>Methanoculleus</taxon>
    </lineage>
</organism>